<dbReference type="InterPro" id="IPR036369">
    <property type="entry name" value="HIPIP_sf"/>
</dbReference>
<dbReference type="GO" id="GO:0051539">
    <property type="term" value="F:4 iron, 4 sulfur cluster binding"/>
    <property type="evidence" value="ECO:0007669"/>
    <property type="project" value="UniProtKB-KW"/>
</dbReference>
<feature type="domain" description="High potential iron-sulfur proteins family profile" evidence="9">
    <location>
        <begin position="85"/>
        <end position="151"/>
    </location>
</feature>
<comment type="caution">
    <text evidence="10">The sequence shown here is derived from an EMBL/GenBank/DDBJ whole genome shotgun (WGS) entry which is preliminary data.</text>
</comment>
<evidence type="ECO:0000256" key="2">
    <source>
        <dbReference type="ARBA" id="ARBA00022448"/>
    </source>
</evidence>
<proteinExistence type="predicted"/>
<keyword evidence="2" id="KW-0813">Transport</keyword>
<feature type="compositionally biased region" description="Polar residues" evidence="8">
    <location>
        <begin position="74"/>
        <end position="83"/>
    </location>
</feature>
<dbReference type="AlphaFoldDB" id="A0A426QIJ2"/>
<keyword evidence="5" id="KW-0249">Electron transport</keyword>
<dbReference type="GO" id="GO:0019646">
    <property type="term" value="P:aerobic electron transport chain"/>
    <property type="evidence" value="ECO:0007669"/>
    <property type="project" value="InterPro"/>
</dbReference>
<keyword evidence="11" id="KW-1185">Reference proteome</keyword>
<gene>
    <name evidence="10" type="ORF">D6C00_06175</name>
</gene>
<keyword evidence="3" id="KW-0004">4Fe-4S</keyword>
<keyword evidence="6" id="KW-0408">Iron</keyword>
<dbReference type="EMBL" id="QZMU01000001">
    <property type="protein sequence ID" value="RRQ21565.1"/>
    <property type="molecule type" value="Genomic_DNA"/>
</dbReference>
<name>A0A426QIJ2_9GAMM</name>
<dbReference type="SUPFAM" id="SSF57652">
    <property type="entry name" value="HIPIP (high potential iron protein)"/>
    <property type="match status" value="1"/>
</dbReference>
<protein>
    <recommendedName>
        <fullName evidence="9">High potential iron-sulfur proteins family profile domain-containing protein</fullName>
    </recommendedName>
</protein>
<evidence type="ECO:0000256" key="6">
    <source>
        <dbReference type="ARBA" id="ARBA00023004"/>
    </source>
</evidence>
<keyword evidence="4" id="KW-0479">Metal-binding</keyword>
<organism evidence="10 11">
    <name type="scientific">Thiohalobacter thiocyanaticus</name>
    <dbReference type="NCBI Taxonomy" id="585455"/>
    <lineage>
        <taxon>Bacteria</taxon>
        <taxon>Pseudomonadati</taxon>
        <taxon>Pseudomonadota</taxon>
        <taxon>Gammaproteobacteria</taxon>
        <taxon>Thiohalobacterales</taxon>
        <taxon>Thiohalobacteraceae</taxon>
        <taxon>Thiohalobacter</taxon>
    </lineage>
</organism>
<evidence type="ECO:0000256" key="8">
    <source>
        <dbReference type="SAM" id="MobiDB-lite"/>
    </source>
</evidence>
<evidence type="ECO:0000313" key="11">
    <source>
        <dbReference type="Proteomes" id="UP000287798"/>
    </source>
</evidence>
<evidence type="ECO:0000256" key="1">
    <source>
        <dbReference type="ARBA" id="ARBA00002137"/>
    </source>
</evidence>
<evidence type="ECO:0000313" key="10">
    <source>
        <dbReference type="EMBL" id="RRQ21565.1"/>
    </source>
</evidence>
<reference evidence="10 11" key="1">
    <citation type="journal article" date="2010" name="Int. J. Syst. Evol. Microbiol.">
        <title>Thiohalobacter thiocyanaticus gen. nov., sp. nov., a moderately halophilic, sulfur-oxidizing gammaproteobacterium from hypersaline lakes, that utilizes thiocyanate.</title>
        <authorList>
            <person name="Sorokin D.Y."/>
            <person name="Kovaleva O.L."/>
            <person name="Tourova T.P."/>
            <person name="Muyzer G."/>
        </authorList>
    </citation>
    <scope>NUCLEOTIDE SEQUENCE [LARGE SCALE GENOMIC DNA]</scope>
    <source>
        <strain evidence="10 11">Hrh1</strain>
    </source>
</reference>
<evidence type="ECO:0000256" key="3">
    <source>
        <dbReference type="ARBA" id="ARBA00022485"/>
    </source>
</evidence>
<evidence type="ECO:0000256" key="4">
    <source>
        <dbReference type="ARBA" id="ARBA00022723"/>
    </source>
</evidence>
<keyword evidence="7" id="KW-0411">Iron-sulfur</keyword>
<evidence type="ECO:0000256" key="7">
    <source>
        <dbReference type="ARBA" id="ARBA00023014"/>
    </source>
</evidence>
<accession>A0A426QIJ2</accession>
<dbReference type="PROSITE" id="PS51373">
    <property type="entry name" value="HIPIP"/>
    <property type="match status" value="1"/>
</dbReference>
<dbReference type="GO" id="GO:0009055">
    <property type="term" value="F:electron transfer activity"/>
    <property type="evidence" value="ECO:0007669"/>
    <property type="project" value="InterPro"/>
</dbReference>
<sequence length="151" mass="16433">MAVPHRRPSKNRDTEDKIMKCNKLMLCGRRSFVRNTLALMVVGVPVLWSCSRDENASEDAADATDGGSRAGAQSPDTRAAQQDMSEEMTGGNETKAAKTDVNYQDSPAEGRRCSDCRNFVDEETPGEGARCHVVEGVISPSGYCDLFSPRT</sequence>
<dbReference type="Gene3D" id="4.10.490.10">
    <property type="entry name" value="High potential iron-sulphur protein"/>
    <property type="match status" value="1"/>
</dbReference>
<feature type="region of interest" description="Disordered" evidence="8">
    <location>
        <begin position="53"/>
        <end position="111"/>
    </location>
</feature>
<comment type="function">
    <text evidence="1">Specific class of high-redox-potential 4Fe-4S ferredoxins. Functions in anaerobic electron transport in most purple and in some other photosynthetic bacteria and in at least one genus (Paracoccus) of halophilic, denitrifying bacteria.</text>
</comment>
<dbReference type="GO" id="GO:0046872">
    <property type="term" value="F:metal ion binding"/>
    <property type="evidence" value="ECO:0007669"/>
    <property type="project" value="UniProtKB-KW"/>
</dbReference>
<dbReference type="Proteomes" id="UP000287798">
    <property type="component" value="Unassembled WGS sequence"/>
</dbReference>
<evidence type="ECO:0000256" key="5">
    <source>
        <dbReference type="ARBA" id="ARBA00022982"/>
    </source>
</evidence>
<evidence type="ECO:0000259" key="9">
    <source>
        <dbReference type="PROSITE" id="PS51373"/>
    </source>
</evidence>
<dbReference type="InterPro" id="IPR000170">
    <property type="entry name" value="High_potential_FeS_prot"/>
</dbReference>